<protein>
    <submittedName>
        <fullName evidence="1">Uncharacterized protein</fullName>
    </submittedName>
</protein>
<evidence type="ECO:0000313" key="2">
    <source>
        <dbReference type="Proteomes" id="UP001234297"/>
    </source>
</evidence>
<evidence type="ECO:0000313" key="1">
    <source>
        <dbReference type="EMBL" id="KAJ8649633.1"/>
    </source>
</evidence>
<gene>
    <name evidence="1" type="ORF">MRB53_002656</name>
</gene>
<accession>A0ACC2MW23</accession>
<dbReference type="EMBL" id="CM056809">
    <property type="protein sequence ID" value="KAJ8649633.1"/>
    <property type="molecule type" value="Genomic_DNA"/>
</dbReference>
<name>A0ACC2MW23_PERAE</name>
<reference evidence="1 2" key="1">
    <citation type="journal article" date="2022" name="Hortic Res">
        <title>A haplotype resolved chromosomal level avocado genome allows analysis of novel avocado genes.</title>
        <authorList>
            <person name="Nath O."/>
            <person name="Fletcher S.J."/>
            <person name="Hayward A."/>
            <person name="Shaw L.M."/>
            <person name="Masouleh A.K."/>
            <person name="Furtado A."/>
            <person name="Henry R.J."/>
            <person name="Mitter N."/>
        </authorList>
    </citation>
    <scope>NUCLEOTIDE SEQUENCE [LARGE SCALE GENOMIC DNA]</scope>
    <source>
        <strain evidence="2">cv. Hass</strain>
    </source>
</reference>
<keyword evidence="2" id="KW-1185">Reference proteome</keyword>
<sequence length="218" mass="24594">MVSMGFGLLAGKGLIGNGATIMGFVQVVAATFDQLTKQLQDLFAQMIALQEQPEAITTPVEKIERSRKREHVDIEDSSTLPLQQKSKLIFDRNRIDKSSNCIKANEASPLIAAIQRTNFDAGTLSHKDSGLPHMYPSVDLGDDEDKHFSFETDEGGFNVEQLENDILDSKEKIDFYRTKMQELVLYKSRCDHQLNEIIERVSADKREVPFIEVYLSPL</sequence>
<comment type="caution">
    <text evidence="1">The sequence shown here is derived from an EMBL/GenBank/DDBJ whole genome shotgun (WGS) entry which is preliminary data.</text>
</comment>
<proteinExistence type="predicted"/>
<organism evidence="1 2">
    <name type="scientific">Persea americana</name>
    <name type="common">Avocado</name>
    <dbReference type="NCBI Taxonomy" id="3435"/>
    <lineage>
        <taxon>Eukaryota</taxon>
        <taxon>Viridiplantae</taxon>
        <taxon>Streptophyta</taxon>
        <taxon>Embryophyta</taxon>
        <taxon>Tracheophyta</taxon>
        <taxon>Spermatophyta</taxon>
        <taxon>Magnoliopsida</taxon>
        <taxon>Magnoliidae</taxon>
        <taxon>Laurales</taxon>
        <taxon>Lauraceae</taxon>
        <taxon>Persea</taxon>
    </lineage>
</organism>
<dbReference type="Proteomes" id="UP001234297">
    <property type="component" value="Chromosome 1"/>
</dbReference>